<dbReference type="SUPFAM" id="SSF103473">
    <property type="entry name" value="MFS general substrate transporter"/>
    <property type="match status" value="1"/>
</dbReference>
<protein>
    <submittedName>
        <fullName evidence="2">MFS transporter</fullName>
    </submittedName>
</protein>
<keyword evidence="1" id="KW-1133">Transmembrane helix</keyword>
<keyword evidence="3" id="KW-1185">Reference proteome</keyword>
<dbReference type="PANTHER" id="PTHR23526">
    <property type="entry name" value="INTEGRAL MEMBRANE TRANSPORT PROTEIN-RELATED"/>
    <property type="match status" value="1"/>
</dbReference>
<evidence type="ECO:0000313" key="2">
    <source>
        <dbReference type="EMBL" id="QDW66071.1"/>
    </source>
</evidence>
<sequence>MNTSMKLYHRLVKADRSGQDPTAQQATARNALRQVAANSLQEIGDQVVNAKTVLPWLFASLGVPPVLIGLLVPIRESGSMLPQAALTPMIRRMPRRRTAWVAGAMGQALATAAMAFAAAGLSGTAAGLVILGALTVFALSRSLCSLAGKDVMGRSVPKGERGQISGISTVLSGAVAVTLGLGIRLLGGDEVSSTVLAALLGAAALAWTLAAAVFAGIREPADADAGTNADVHADADVGPQTGDGRGGWLRSSWRLLSDDAPFRHFVLARTLLLVSALSPPFVVALAARAGGVGLDGLGPFVLAQGLASLVGGRWFGSLADRSSKRLMVGGAAFASMLVLLFLAALAVPGMRAQWWLYPLVYLLLVLTHTAVRVARKTYVVDMAEGDRRTEYVAVANTAMGMLLLVVGGVSGALAALGTEVALAFLALLGLAGVQVSRRLPEVSHHG</sequence>
<feature type="transmembrane region" description="Helical" evidence="1">
    <location>
        <begin position="354"/>
        <end position="371"/>
    </location>
</feature>
<name>A0A518N2A7_9GAMM</name>
<feature type="transmembrane region" description="Helical" evidence="1">
    <location>
        <begin position="328"/>
        <end position="348"/>
    </location>
</feature>
<dbReference type="EMBL" id="CP042218">
    <property type="protein sequence ID" value="QDW66071.1"/>
    <property type="molecule type" value="Genomic_DNA"/>
</dbReference>
<feature type="transmembrane region" description="Helical" evidence="1">
    <location>
        <begin position="125"/>
        <end position="144"/>
    </location>
</feature>
<dbReference type="OrthoDB" id="1117124at2"/>
<accession>A0A518N2A7</accession>
<evidence type="ECO:0000256" key="1">
    <source>
        <dbReference type="SAM" id="Phobius"/>
    </source>
</evidence>
<dbReference type="InterPro" id="IPR052528">
    <property type="entry name" value="Sugar_transport-like"/>
</dbReference>
<keyword evidence="1" id="KW-0812">Transmembrane</keyword>
<feature type="transmembrane region" description="Helical" evidence="1">
    <location>
        <begin position="164"/>
        <end position="183"/>
    </location>
</feature>
<dbReference type="Proteomes" id="UP000316584">
    <property type="component" value="Chromosome"/>
</dbReference>
<feature type="transmembrane region" description="Helical" evidence="1">
    <location>
        <begin position="195"/>
        <end position="217"/>
    </location>
</feature>
<reference evidence="2 3" key="1">
    <citation type="submission" date="2019-07" db="EMBL/GenBank/DDBJ databases">
        <title>Full genome sequence of Luteimonas sp. Gr-4.</title>
        <authorList>
            <person name="Im W.-T."/>
        </authorList>
    </citation>
    <scope>NUCLEOTIDE SEQUENCE [LARGE SCALE GENOMIC DNA]</scope>
    <source>
        <strain evidence="2 3">Gr-4</strain>
    </source>
</reference>
<feature type="transmembrane region" description="Helical" evidence="1">
    <location>
        <begin position="391"/>
        <end position="414"/>
    </location>
</feature>
<dbReference type="Gene3D" id="1.20.1250.20">
    <property type="entry name" value="MFS general substrate transporter like domains"/>
    <property type="match status" value="2"/>
</dbReference>
<evidence type="ECO:0000313" key="3">
    <source>
        <dbReference type="Proteomes" id="UP000316584"/>
    </source>
</evidence>
<gene>
    <name evidence="2" type="ORF">FPZ22_03490</name>
</gene>
<dbReference type="RefSeq" id="WP_144890380.1">
    <property type="nucleotide sequence ID" value="NZ_CP042218.1"/>
</dbReference>
<feature type="transmembrane region" description="Helical" evidence="1">
    <location>
        <begin position="271"/>
        <end position="291"/>
    </location>
</feature>
<dbReference type="KEGG" id="lug:FPZ22_03490"/>
<dbReference type="AlphaFoldDB" id="A0A518N2A7"/>
<proteinExistence type="predicted"/>
<organism evidence="2 3">
    <name type="scientific">Luteimonas granuli</name>
    <dbReference type="NCBI Taxonomy" id="1176533"/>
    <lineage>
        <taxon>Bacteria</taxon>
        <taxon>Pseudomonadati</taxon>
        <taxon>Pseudomonadota</taxon>
        <taxon>Gammaproteobacteria</taxon>
        <taxon>Lysobacterales</taxon>
        <taxon>Lysobacteraceae</taxon>
        <taxon>Luteimonas</taxon>
    </lineage>
</organism>
<keyword evidence="1" id="KW-0472">Membrane</keyword>
<dbReference type="InterPro" id="IPR036259">
    <property type="entry name" value="MFS_trans_sf"/>
</dbReference>
<dbReference type="PANTHER" id="PTHR23526:SF2">
    <property type="entry name" value="MAJOR FACILITATOR SUPERFAMILY (MFS) PROFILE DOMAIN-CONTAINING PROTEIN"/>
    <property type="match status" value="1"/>
</dbReference>
<feature type="transmembrane region" description="Helical" evidence="1">
    <location>
        <begin position="99"/>
        <end position="119"/>
    </location>
</feature>
<feature type="transmembrane region" description="Helical" evidence="1">
    <location>
        <begin position="297"/>
        <end position="316"/>
    </location>
</feature>